<feature type="compositionally biased region" description="Basic residues" evidence="1">
    <location>
        <begin position="288"/>
        <end position="302"/>
    </location>
</feature>
<evidence type="ECO:0000313" key="2">
    <source>
        <dbReference type="EMBL" id="MCH93568.1"/>
    </source>
</evidence>
<name>A0A392N3M1_9FABA</name>
<dbReference type="EMBL" id="LXQA010025247">
    <property type="protein sequence ID" value="MCH93568.1"/>
    <property type="molecule type" value="Genomic_DNA"/>
</dbReference>
<dbReference type="AlphaFoldDB" id="A0A392N3M1"/>
<accession>A0A392N3M1</accession>
<evidence type="ECO:0000313" key="3">
    <source>
        <dbReference type="Proteomes" id="UP000265520"/>
    </source>
</evidence>
<proteinExistence type="predicted"/>
<feature type="region of interest" description="Disordered" evidence="1">
    <location>
        <begin position="271"/>
        <end position="302"/>
    </location>
</feature>
<feature type="compositionally biased region" description="Basic and acidic residues" evidence="1">
    <location>
        <begin position="271"/>
        <end position="287"/>
    </location>
</feature>
<sequence>MFDKETYCLGGYVPPDAEMGPMMKWVEETYFPENRELPKKTVSYGNQITAHAKLSPHGKTQAKAMQQLVDNLLPVVCLLKQPFCPKNKYYCNSMKILQGNNIGKKFLNSFTESLAQKGYDDFYSAFEDLEEKFVHLTGTATGALGFLLDQMLMDTMAWSGVVVATKMKIVGWICSLEPNYFHMLRESSPPPSKLMWRKSGKELSFNDYFKEQCIQAANHKCDVIILKLRENSLTLPKSKHVVLVDVTGCQTIEKILEKIFPEAVKEVAEKAAEESTKKVAKESEIHKGKEKKNKSNSKKKRN</sequence>
<keyword evidence="3" id="KW-1185">Reference proteome</keyword>
<evidence type="ECO:0000256" key="1">
    <source>
        <dbReference type="SAM" id="MobiDB-lite"/>
    </source>
</evidence>
<gene>
    <name evidence="2" type="ORF">A2U01_0014520</name>
</gene>
<comment type="caution">
    <text evidence="2">The sequence shown here is derived from an EMBL/GenBank/DDBJ whole genome shotgun (WGS) entry which is preliminary data.</text>
</comment>
<dbReference type="Proteomes" id="UP000265520">
    <property type="component" value="Unassembled WGS sequence"/>
</dbReference>
<reference evidence="2 3" key="1">
    <citation type="journal article" date="2018" name="Front. Plant Sci.">
        <title>Red Clover (Trifolium pratense) and Zigzag Clover (T. medium) - A Picture of Genomic Similarities and Differences.</title>
        <authorList>
            <person name="Dluhosova J."/>
            <person name="Istvanek J."/>
            <person name="Nedelnik J."/>
            <person name="Repkova J."/>
        </authorList>
    </citation>
    <scope>NUCLEOTIDE SEQUENCE [LARGE SCALE GENOMIC DNA]</scope>
    <source>
        <strain evidence="3">cv. 10/8</strain>
        <tissue evidence="2">Leaf</tissue>
    </source>
</reference>
<protein>
    <submittedName>
        <fullName evidence="2">Uncharacterized protein</fullName>
    </submittedName>
</protein>
<organism evidence="2 3">
    <name type="scientific">Trifolium medium</name>
    <dbReference type="NCBI Taxonomy" id="97028"/>
    <lineage>
        <taxon>Eukaryota</taxon>
        <taxon>Viridiplantae</taxon>
        <taxon>Streptophyta</taxon>
        <taxon>Embryophyta</taxon>
        <taxon>Tracheophyta</taxon>
        <taxon>Spermatophyta</taxon>
        <taxon>Magnoliopsida</taxon>
        <taxon>eudicotyledons</taxon>
        <taxon>Gunneridae</taxon>
        <taxon>Pentapetalae</taxon>
        <taxon>rosids</taxon>
        <taxon>fabids</taxon>
        <taxon>Fabales</taxon>
        <taxon>Fabaceae</taxon>
        <taxon>Papilionoideae</taxon>
        <taxon>50 kb inversion clade</taxon>
        <taxon>NPAAA clade</taxon>
        <taxon>Hologalegina</taxon>
        <taxon>IRL clade</taxon>
        <taxon>Trifolieae</taxon>
        <taxon>Trifolium</taxon>
    </lineage>
</organism>